<dbReference type="EMBL" id="MWDQ01000133">
    <property type="protein sequence ID" value="OQB72336.1"/>
    <property type="molecule type" value="Genomic_DNA"/>
</dbReference>
<dbReference type="Proteomes" id="UP000485562">
    <property type="component" value="Unassembled WGS sequence"/>
</dbReference>
<dbReference type="AlphaFoldDB" id="A0A1V6C5Z7"/>
<organism evidence="1">
    <name type="scientific">candidate division TA06 bacterium ADurb.Bin131</name>
    <dbReference type="NCBI Taxonomy" id="1852827"/>
    <lineage>
        <taxon>Bacteria</taxon>
        <taxon>Bacteria division TA06</taxon>
    </lineage>
</organism>
<sequence>MTKRPRRNHGAVPKTKIILEAIIRGSGISGIIRMVLGASEPDCRVEKAPGIFNEGNSSGKEPNVKKLYSKIGQLAMENDFLAIALGRIGDSGVTRC</sequence>
<proteinExistence type="predicted"/>
<gene>
    <name evidence="1" type="ORF">BWX89_01354</name>
</gene>
<evidence type="ECO:0000313" key="1">
    <source>
        <dbReference type="EMBL" id="OQB72336.1"/>
    </source>
</evidence>
<accession>A0A1V6C5Z7</accession>
<comment type="caution">
    <text evidence="1">The sequence shown here is derived from an EMBL/GenBank/DDBJ whole genome shotgun (WGS) entry which is preliminary data.</text>
</comment>
<reference evidence="1" key="1">
    <citation type="submission" date="2017-02" db="EMBL/GenBank/DDBJ databases">
        <title>Delving into the versatile metabolic prowess of the omnipresent phylum Bacteroidetes.</title>
        <authorList>
            <person name="Nobu M.K."/>
            <person name="Mei R."/>
            <person name="Narihiro T."/>
            <person name="Kuroda K."/>
            <person name="Liu W.-T."/>
        </authorList>
    </citation>
    <scope>NUCLEOTIDE SEQUENCE</scope>
    <source>
        <strain evidence="1">ADurb.Bin131</strain>
    </source>
</reference>
<protein>
    <submittedName>
        <fullName evidence="1">Uncharacterized protein</fullName>
    </submittedName>
</protein>
<name>A0A1V6C5Z7_UNCT6</name>